<evidence type="ECO:0000259" key="10">
    <source>
        <dbReference type="Pfam" id="PF00768"/>
    </source>
</evidence>
<evidence type="ECO:0000256" key="1">
    <source>
        <dbReference type="ARBA" id="ARBA00007164"/>
    </source>
</evidence>
<dbReference type="InterPro" id="IPR012338">
    <property type="entry name" value="Beta-lactam/transpept-like"/>
</dbReference>
<comment type="caution">
    <text evidence="11">The sequence shown here is derived from an EMBL/GenBank/DDBJ whole genome shotgun (WGS) entry which is preliminary data.</text>
</comment>
<keyword evidence="12" id="KW-1185">Reference proteome</keyword>
<feature type="active site" description="Proton acceptor" evidence="7">
    <location>
        <position position="60"/>
    </location>
</feature>
<feature type="active site" evidence="7">
    <location>
        <position position="112"/>
    </location>
</feature>
<dbReference type="InterPro" id="IPR018044">
    <property type="entry name" value="Peptidase_S11"/>
</dbReference>
<feature type="binding site" evidence="8">
    <location>
        <position position="216"/>
    </location>
    <ligand>
        <name>substrate</name>
    </ligand>
</feature>
<dbReference type="GO" id="GO:0008360">
    <property type="term" value="P:regulation of cell shape"/>
    <property type="evidence" value="ECO:0007669"/>
    <property type="project" value="UniProtKB-KW"/>
</dbReference>
<evidence type="ECO:0000313" key="12">
    <source>
        <dbReference type="Proteomes" id="UP000095658"/>
    </source>
</evidence>
<evidence type="ECO:0000256" key="7">
    <source>
        <dbReference type="PIRSR" id="PIRSR618044-1"/>
    </source>
</evidence>
<comment type="similarity">
    <text evidence="1 9">Belongs to the peptidase S11 family.</text>
</comment>
<evidence type="ECO:0000256" key="6">
    <source>
        <dbReference type="ARBA" id="ARBA00023316"/>
    </source>
</evidence>
<gene>
    <name evidence="11" type="ORF">BA724_09245</name>
</gene>
<dbReference type="GO" id="GO:0009252">
    <property type="term" value="P:peptidoglycan biosynthetic process"/>
    <property type="evidence" value="ECO:0007669"/>
    <property type="project" value="UniProtKB-KW"/>
</dbReference>
<evidence type="ECO:0000256" key="4">
    <source>
        <dbReference type="ARBA" id="ARBA00022960"/>
    </source>
</evidence>
<dbReference type="PANTHER" id="PTHR21581">
    <property type="entry name" value="D-ALANYL-D-ALANINE CARBOXYPEPTIDASE"/>
    <property type="match status" value="1"/>
</dbReference>
<accession>A0A1E7DN13</accession>
<dbReference type="GO" id="GO:0006508">
    <property type="term" value="P:proteolysis"/>
    <property type="evidence" value="ECO:0007669"/>
    <property type="project" value="InterPro"/>
</dbReference>
<evidence type="ECO:0000256" key="9">
    <source>
        <dbReference type="RuleBase" id="RU004016"/>
    </source>
</evidence>
<feature type="domain" description="Peptidase S11 D-alanyl-D-alanine carboxypeptidase A N-terminal" evidence="10">
    <location>
        <begin position="22"/>
        <end position="246"/>
    </location>
</feature>
<dbReference type="OrthoDB" id="9791132at2"/>
<evidence type="ECO:0000313" key="11">
    <source>
        <dbReference type="EMBL" id="OES44453.1"/>
    </source>
</evidence>
<evidence type="ECO:0000256" key="3">
    <source>
        <dbReference type="ARBA" id="ARBA00022801"/>
    </source>
</evidence>
<reference evidence="11 12" key="1">
    <citation type="submission" date="2016-06" db="EMBL/GenBank/DDBJ databases">
        <title>Domibacillus iocasae genome sequencing.</title>
        <authorList>
            <person name="Verma A."/>
            <person name="Pal Y."/>
            <person name="Ojha A.K."/>
            <person name="Krishnamurthi S."/>
        </authorList>
    </citation>
    <scope>NUCLEOTIDE SEQUENCE [LARGE SCALE GENOMIC DNA]</scope>
    <source>
        <strain evidence="11 12">DSM 29979</strain>
    </source>
</reference>
<dbReference type="EMBL" id="MAMP01000022">
    <property type="protein sequence ID" value="OES44453.1"/>
    <property type="molecule type" value="Genomic_DNA"/>
</dbReference>
<keyword evidence="2" id="KW-0732">Signal</keyword>
<dbReference type="STRING" id="1714016.BA724_09245"/>
<keyword evidence="4" id="KW-0133">Cell shape</keyword>
<dbReference type="GO" id="GO:0009002">
    <property type="term" value="F:serine-type D-Ala-D-Ala carboxypeptidase activity"/>
    <property type="evidence" value="ECO:0007669"/>
    <property type="project" value="InterPro"/>
</dbReference>
<dbReference type="GO" id="GO:0071555">
    <property type="term" value="P:cell wall organization"/>
    <property type="evidence" value="ECO:0007669"/>
    <property type="project" value="UniProtKB-KW"/>
</dbReference>
<dbReference type="RefSeq" id="WP_069939048.1">
    <property type="nucleotide sequence ID" value="NZ_MAMP01000022.1"/>
</dbReference>
<evidence type="ECO:0000256" key="2">
    <source>
        <dbReference type="ARBA" id="ARBA00022729"/>
    </source>
</evidence>
<dbReference type="InterPro" id="IPR001967">
    <property type="entry name" value="Peptidase_S11_N"/>
</dbReference>
<keyword evidence="5" id="KW-0573">Peptidoglycan synthesis</keyword>
<name>A0A1E7DN13_9BACI</name>
<organism evidence="11 12">
    <name type="scientific">Domibacillus iocasae</name>
    <dbReference type="NCBI Taxonomy" id="1714016"/>
    <lineage>
        <taxon>Bacteria</taxon>
        <taxon>Bacillati</taxon>
        <taxon>Bacillota</taxon>
        <taxon>Bacilli</taxon>
        <taxon>Bacillales</taxon>
        <taxon>Bacillaceae</taxon>
        <taxon>Domibacillus</taxon>
    </lineage>
</organism>
<evidence type="ECO:0000256" key="5">
    <source>
        <dbReference type="ARBA" id="ARBA00022984"/>
    </source>
</evidence>
<dbReference type="Proteomes" id="UP000095658">
    <property type="component" value="Unassembled WGS sequence"/>
</dbReference>
<dbReference type="PRINTS" id="PR00725">
    <property type="entry name" value="DADACBPTASE1"/>
</dbReference>
<dbReference type="Pfam" id="PF00768">
    <property type="entry name" value="Peptidase_S11"/>
    <property type="match status" value="1"/>
</dbReference>
<evidence type="ECO:0000256" key="8">
    <source>
        <dbReference type="PIRSR" id="PIRSR618044-2"/>
    </source>
</evidence>
<feature type="active site" description="Acyl-ester intermediate" evidence="7">
    <location>
        <position position="57"/>
    </location>
</feature>
<dbReference type="Gene3D" id="3.40.710.10">
    <property type="entry name" value="DD-peptidase/beta-lactamase superfamily"/>
    <property type="match status" value="1"/>
</dbReference>
<protein>
    <recommendedName>
        <fullName evidence="10">Peptidase S11 D-alanyl-D-alanine carboxypeptidase A N-terminal domain-containing protein</fullName>
    </recommendedName>
</protein>
<dbReference type="SUPFAM" id="SSF56601">
    <property type="entry name" value="beta-lactamase/transpeptidase-like"/>
    <property type="match status" value="1"/>
</dbReference>
<proteinExistence type="inferred from homology"/>
<sequence>MKKRELFAFILLLGLVIMPSVTKAEPSLSAQNAVLMDMESGRVLAQKDAHVRRPIASITKIMTALLAIESGRMNETVVISDHARQVEGSSIYMEKGDKLTLEELVYGLMLRSGNDAATAISEYVGGSTEEFVVLMNEKAKKLGMRNTSFMNPHGLDDPAHYSSAYDMALLTAAAMENKAYRKIVSTSVYKTKSKPIRVWENKHRLVRDGGIITGGKTGFTKKTGRTLVTTAKENGMGLVAVTLNAPDDWLDHTSLFHYGFSSYKQTDIVGKTPFSVPGEADSFYAKKQVRYPMTNQEKKSAYLRIVLNSNKKGTAELWIGTEKKASTPVYRTKSSPPSFWTKIKKELIVW</sequence>
<dbReference type="AlphaFoldDB" id="A0A1E7DN13"/>
<keyword evidence="3" id="KW-0378">Hydrolase</keyword>
<keyword evidence="6" id="KW-0961">Cell wall biogenesis/degradation</keyword>
<dbReference type="PANTHER" id="PTHR21581:SF33">
    <property type="entry name" value="D-ALANYL-D-ALANINE CARBOXYPEPTIDASE DACB"/>
    <property type="match status" value="1"/>
</dbReference>